<dbReference type="Proteomes" id="UP001500340">
    <property type="component" value="Unassembled WGS sequence"/>
</dbReference>
<keyword evidence="1" id="KW-0472">Membrane</keyword>
<keyword evidence="3" id="KW-1185">Reference proteome</keyword>
<comment type="caution">
    <text evidence="2">The sequence shown here is derived from an EMBL/GenBank/DDBJ whole genome shotgun (WGS) entry which is preliminary data.</text>
</comment>
<evidence type="ECO:0008006" key="4">
    <source>
        <dbReference type="Google" id="ProtNLM"/>
    </source>
</evidence>
<dbReference type="EMBL" id="BAAACX010000018">
    <property type="protein sequence ID" value="GAA0404955.1"/>
    <property type="molecule type" value="Genomic_DNA"/>
</dbReference>
<protein>
    <recommendedName>
        <fullName evidence="4">DUF4179 domain-containing protein</fullName>
    </recommendedName>
</protein>
<proteinExistence type="predicted"/>
<organism evidence="2 3">
    <name type="scientific">Paenibacillus motobuensis</name>
    <dbReference type="NCBI Taxonomy" id="295324"/>
    <lineage>
        <taxon>Bacteria</taxon>
        <taxon>Bacillati</taxon>
        <taxon>Bacillota</taxon>
        <taxon>Bacilli</taxon>
        <taxon>Bacillales</taxon>
        <taxon>Paenibacillaceae</taxon>
        <taxon>Paenibacillus</taxon>
    </lineage>
</organism>
<keyword evidence="1" id="KW-0812">Transmembrane</keyword>
<reference evidence="2 3" key="1">
    <citation type="journal article" date="2019" name="Int. J. Syst. Evol. Microbiol.">
        <title>The Global Catalogue of Microorganisms (GCM) 10K type strain sequencing project: providing services to taxonomists for standard genome sequencing and annotation.</title>
        <authorList>
            <consortium name="The Broad Institute Genomics Platform"/>
            <consortium name="The Broad Institute Genome Sequencing Center for Infectious Disease"/>
            <person name="Wu L."/>
            <person name="Ma J."/>
        </authorList>
    </citation>
    <scope>NUCLEOTIDE SEQUENCE [LARGE SCALE GENOMIC DNA]</scope>
    <source>
        <strain evidence="2 3">JCM 12774</strain>
    </source>
</reference>
<keyword evidence="1" id="KW-1133">Transmembrane helix</keyword>
<evidence type="ECO:0000256" key="1">
    <source>
        <dbReference type="SAM" id="Phobius"/>
    </source>
</evidence>
<dbReference type="RefSeq" id="WP_343864010.1">
    <property type="nucleotide sequence ID" value="NZ_BAAACX010000018.1"/>
</dbReference>
<evidence type="ECO:0000313" key="3">
    <source>
        <dbReference type="Proteomes" id="UP001500340"/>
    </source>
</evidence>
<evidence type="ECO:0000313" key="2">
    <source>
        <dbReference type="EMBL" id="GAA0404955.1"/>
    </source>
</evidence>
<sequence>MNSRINLEEVINARLSAVKVSHELEGRIRYAVAPRKRTYRRSVAFIVACFICVMVSVPVIAAQVPTFRAILEQLGVPYVYLLQPIQLVAEDQGIKMEVLAAINDEDEAVVYLTLQDLTGDRVDHTVDLYNYWISGGRSFTHELIDYDETSRTATIRMVSHGGKQWNGSKVTVRLSSFLSHREEFDLENTEINLKDIVNRPIDTQTLDMNNISGGGGELYKELKDKEFIDILRTDEIHKDIPKINFAYISNIGFVNRRLHVQTKWQESVDNHGYFYLQNKKGERVRGGSVHFGVDQQGKAVYGDEYVEYIFDINESEIDNYDLYGYFVKNNSFTTGNWETTFKFDAVDTTKKVAKDVNVGDVHFDQVTLTPLGVHIVSSLPSIAPLQVELVMKDGTSIELNSRIESQEAEGRFTVKHEAPLDVEAIKELRINGIVVPLK</sequence>
<feature type="transmembrane region" description="Helical" evidence="1">
    <location>
        <begin position="43"/>
        <end position="64"/>
    </location>
</feature>
<accession>A0ABN0YQ24</accession>
<name>A0ABN0YQ24_9BACL</name>
<gene>
    <name evidence="2" type="ORF">GCM10008933_39090</name>
</gene>